<dbReference type="RefSeq" id="WP_087554386.1">
    <property type="nucleotide sequence ID" value="NZ_CP033133.1"/>
</dbReference>
<evidence type="ECO:0000313" key="4">
    <source>
        <dbReference type="EMBL" id="AYO53401.1"/>
    </source>
</evidence>
<dbReference type="Gene3D" id="1.25.40.10">
    <property type="entry name" value="Tetratricopeptide repeat domain"/>
    <property type="match status" value="1"/>
</dbReference>
<dbReference type="InterPro" id="IPR011990">
    <property type="entry name" value="TPR-like_helical_dom_sf"/>
</dbReference>
<dbReference type="SUPFAM" id="SSF53448">
    <property type="entry name" value="Nucleotide-diphospho-sugar transferases"/>
    <property type="match status" value="1"/>
</dbReference>
<evidence type="ECO:0000259" key="3">
    <source>
        <dbReference type="Pfam" id="PF00535"/>
    </source>
</evidence>
<reference evidence="4 5" key="1">
    <citation type="submission" date="2018-10" db="EMBL/GenBank/DDBJ databases">
        <title>The complete genome of Acinetobacter wuhouensis strain WCHAW010062.</title>
        <authorList>
            <person name="Hu Y."/>
            <person name="Long H."/>
            <person name="Feng Y."/>
            <person name="Zong Z."/>
        </authorList>
    </citation>
    <scope>NUCLEOTIDE SEQUENCE [LARGE SCALE GENOMIC DNA]</scope>
    <source>
        <strain evidence="4 5">WCHAW010062</strain>
    </source>
</reference>
<evidence type="ECO:0000256" key="1">
    <source>
        <dbReference type="ARBA" id="ARBA00038494"/>
    </source>
</evidence>
<feature type="domain" description="Glycosyltransferase 2-like" evidence="3">
    <location>
        <begin position="7"/>
        <end position="100"/>
    </location>
</feature>
<organism evidence="4 5">
    <name type="scientific">Acinetobacter wuhouensis</name>
    <dbReference type="NCBI Taxonomy" id="1879050"/>
    <lineage>
        <taxon>Bacteria</taxon>
        <taxon>Pseudomonadati</taxon>
        <taxon>Pseudomonadota</taxon>
        <taxon>Gammaproteobacteria</taxon>
        <taxon>Moraxellales</taxon>
        <taxon>Moraxellaceae</taxon>
        <taxon>Acinetobacter</taxon>
    </lineage>
</organism>
<keyword evidence="2" id="KW-0802">TPR repeat</keyword>
<dbReference type="InterPro" id="IPR019734">
    <property type="entry name" value="TPR_rpt"/>
</dbReference>
<comment type="similarity">
    <text evidence="1">Belongs to the glycosyltransferase 2 family. WaaE/KdtX subfamily.</text>
</comment>
<dbReference type="Pfam" id="PF00535">
    <property type="entry name" value="Glycos_transf_2"/>
    <property type="match status" value="1"/>
</dbReference>
<dbReference type="EMBL" id="CP033133">
    <property type="protein sequence ID" value="AYO53401.1"/>
    <property type="molecule type" value="Genomic_DNA"/>
</dbReference>
<protein>
    <submittedName>
        <fullName evidence="4">Glycosyltransferase</fullName>
    </submittedName>
</protein>
<dbReference type="Proteomes" id="UP000279962">
    <property type="component" value="Chromosome"/>
</dbReference>
<dbReference type="PANTHER" id="PTHR43630">
    <property type="entry name" value="POLY-BETA-1,6-N-ACETYL-D-GLUCOSAMINE SYNTHASE"/>
    <property type="match status" value="1"/>
</dbReference>
<proteinExistence type="inferred from homology"/>
<sequence>MTLCLNMIVKNESHIIEQTLENISQNFKLDYWVISDTGSTDHTIEIIQNFFKNKGIQGEIIQEDWQNFSYNRNVALKACTGKSDYILIFDADDSVEGEFILPKLDLDAYYFQLSNAERTIKYLRKLIIKNDGKYFWRGVLHEYLEHDGEQDIGEIRGDYIVISGRKGSRSLDADKYLKDAKILEDAYLHGKEQDLLPRYAFYCAQSYRDAGLADKAIEWYKKRVELKDGWLDEIYCSYEQLGLLYERQENYKEALYYWQMGIIHDPSRAECWYHSARRHSWNHHIQLAYCFAKQACELKLPEGNRLFLQKNIYQFWSLYEWCQNAYKLGKIEESYQVFKQLIQHCPEDLVNRLAHQLKDYKSLIMEDSFYEGQLLGLNLQKFGKRHLLESLLK</sequence>
<evidence type="ECO:0000256" key="2">
    <source>
        <dbReference type="PROSITE-ProRule" id="PRU00339"/>
    </source>
</evidence>
<dbReference type="InterPro" id="IPR001173">
    <property type="entry name" value="Glyco_trans_2-like"/>
</dbReference>
<evidence type="ECO:0000313" key="5">
    <source>
        <dbReference type="Proteomes" id="UP000279962"/>
    </source>
</evidence>
<name>A0A3G2SZW8_9GAMM</name>
<dbReference type="PROSITE" id="PS50005">
    <property type="entry name" value="TPR"/>
    <property type="match status" value="1"/>
</dbReference>
<gene>
    <name evidence="4" type="ORF">CDG68_06950</name>
</gene>
<feature type="repeat" description="TPR" evidence="2">
    <location>
        <begin position="235"/>
        <end position="268"/>
    </location>
</feature>
<dbReference type="InterPro" id="IPR029044">
    <property type="entry name" value="Nucleotide-diphossugar_trans"/>
</dbReference>
<accession>A0A3G2SZW8</accession>
<dbReference type="AlphaFoldDB" id="A0A3G2SZW8"/>
<dbReference type="GO" id="GO:0016740">
    <property type="term" value="F:transferase activity"/>
    <property type="evidence" value="ECO:0007669"/>
    <property type="project" value="UniProtKB-KW"/>
</dbReference>
<dbReference type="Gene3D" id="3.90.550.10">
    <property type="entry name" value="Spore Coat Polysaccharide Biosynthesis Protein SpsA, Chain A"/>
    <property type="match status" value="1"/>
</dbReference>
<dbReference type="SUPFAM" id="SSF48452">
    <property type="entry name" value="TPR-like"/>
    <property type="match status" value="1"/>
</dbReference>
<dbReference type="PANTHER" id="PTHR43630:SF2">
    <property type="entry name" value="GLYCOSYLTRANSFERASE"/>
    <property type="match status" value="1"/>
</dbReference>
<dbReference type="SMART" id="SM00028">
    <property type="entry name" value="TPR"/>
    <property type="match status" value="3"/>
</dbReference>
<keyword evidence="4" id="KW-0808">Transferase</keyword>